<dbReference type="PANTHER" id="PTHR40943">
    <property type="entry name" value="CYTOPLASMIC PROTEIN-RELATED"/>
    <property type="match status" value="1"/>
</dbReference>
<keyword evidence="3" id="KW-1185">Reference proteome</keyword>
<dbReference type="InterPro" id="IPR008579">
    <property type="entry name" value="UGlyAH_Cupin_dom"/>
</dbReference>
<evidence type="ECO:0000259" key="1">
    <source>
        <dbReference type="Pfam" id="PF05899"/>
    </source>
</evidence>
<evidence type="ECO:0000313" key="2">
    <source>
        <dbReference type="EMBL" id="MBR7826993.1"/>
    </source>
</evidence>
<gene>
    <name evidence="2" type="ORF">KDK95_11815</name>
</gene>
<dbReference type="Proteomes" id="UP000676325">
    <property type="component" value="Unassembled WGS sequence"/>
</dbReference>
<dbReference type="EMBL" id="JAGSOH010000026">
    <property type="protein sequence ID" value="MBR7826993.1"/>
    <property type="molecule type" value="Genomic_DNA"/>
</dbReference>
<dbReference type="Gene3D" id="2.60.120.10">
    <property type="entry name" value="Jelly Rolls"/>
    <property type="match status" value="1"/>
</dbReference>
<dbReference type="InterPro" id="IPR014710">
    <property type="entry name" value="RmlC-like_jellyroll"/>
</dbReference>
<dbReference type="RefSeq" id="WP_212518136.1">
    <property type="nucleotide sequence ID" value="NZ_JAGSOH010000026.1"/>
</dbReference>
<organism evidence="2 3">
    <name type="scientific">Actinospica acidithermotolerans</name>
    <dbReference type="NCBI Taxonomy" id="2828514"/>
    <lineage>
        <taxon>Bacteria</taxon>
        <taxon>Bacillati</taxon>
        <taxon>Actinomycetota</taxon>
        <taxon>Actinomycetes</taxon>
        <taxon>Catenulisporales</taxon>
        <taxon>Actinospicaceae</taxon>
        <taxon>Actinospica</taxon>
    </lineage>
</organism>
<sequence>MPSVKPASADVKFTPCAYVTAETLIEGDPQEREHTYFARDGFVIGAWEAQPYTEHIDAYPSDEFCTVLRGSVTLTADEGESHTFKAGESFTIEAGWAGTWRVHEPFLKLFAAASPN</sequence>
<dbReference type="AlphaFoldDB" id="A0A941IJC3"/>
<reference evidence="2" key="1">
    <citation type="submission" date="2021-04" db="EMBL/GenBank/DDBJ databases">
        <title>Genome based classification of Actinospica acidithermotolerans sp. nov., an actinobacterium isolated from an Indonesian hot spring.</title>
        <authorList>
            <person name="Kusuma A.B."/>
            <person name="Putra K.E."/>
            <person name="Nafisah S."/>
            <person name="Loh J."/>
            <person name="Nouioui I."/>
            <person name="Goodfellow M."/>
        </authorList>
    </citation>
    <scope>NUCLEOTIDE SEQUENCE</scope>
    <source>
        <strain evidence="2">MGRD01-02</strain>
    </source>
</reference>
<dbReference type="SUPFAM" id="SSF51182">
    <property type="entry name" value="RmlC-like cupins"/>
    <property type="match status" value="1"/>
</dbReference>
<proteinExistence type="predicted"/>
<dbReference type="Pfam" id="PF05899">
    <property type="entry name" value="Cupin_3"/>
    <property type="match status" value="1"/>
</dbReference>
<evidence type="ECO:0000313" key="3">
    <source>
        <dbReference type="Proteomes" id="UP000676325"/>
    </source>
</evidence>
<protein>
    <submittedName>
        <fullName evidence="2">DUF861 domain-containing protein</fullName>
    </submittedName>
</protein>
<feature type="domain" description="(S)-ureidoglycine aminohydrolase cupin" evidence="1">
    <location>
        <begin position="41"/>
        <end position="108"/>
    </location>
</feature>
<name>A0A941IJC3_9ACTN</name>
<comment type="caution">
    <text evidence="2">The sequence shown here is derived from an EMBL/GenBank/DDBJ whole genome shotgun (WGS) entry which is preliminary data.</text>
</comment>
<accession>A0A941IJC3</accession>
<dbReference type="PANTHER" id="PTHR40943:SF1">
    <property type="entry name" value="CYTOPLASMIC PROTEIN"/>
    <property type="match status" value="1"/>
</dbReference>
<dbReference type="InterPro" id="IPR011051">
    <property type="entry name" value="RmlC_Cupin_sf"/>
</dbReference>